<accession>A0ABY7DG17</accession>
<proteinExistence type="predicted"/>
<name>A0ABY7DG17_MYAAR</name>
<keyword evidence="2" id="KW-1015">Disulfide bond</keyword>
<protein>
    <recommendedName>
        <fullName evidence="8">HYR domain-containing protein</fullName>
    </recommendedName>
</protein>
<dbReference type="PROSITE" id="PS50923">
    <property type="entry name" value="SUSHI"/>
    <property type="match status" value="1"/>
</dbReference>
<reference evidence="6" key="1">
    <citation type="submission" date="2022-11" db="EMBL/GenBank/DDBJ databases">
        <title>Centuries of genome instability and evolution in soft-shell clam transmissible cancer (bioRxiv).</title>
        <authorList>
            <person name="Hart S.F.M."/>
            <person name="Yonemitsu M.A."/>
            <person name="Giersch R.M."/>
            <person name="Beal B.F."/>
            <person name="Arriagada G."/>
            <person name="Davis B.W."/>
            <person name="Ostrander E.A."/>
            <person name="Goff S.P."/>
            <person name="Metzger M.J."/>
        </authorList>
    </citation>
    <scope>NUCLEOTIDE SEQUENCE</scope>
    <source>
        <strain evidence="6">MELC-2E11</strain>
        <tissue evidence="6">Siphon/mantle</tissue>
    </source>
</reference>
<keyword evidence="1" id="KW-0677">Repeat</keyword>
<evidence type="ECO:0000256" key="2">
    <source>
        <dbReference type="ARBA" id="ARBA00023157"/>
    </source>
</evidence>
<comment type="caution">
    <text evidence="3">Lacks conserved residue(s) required for the propagation of feature annotation.</text>
</comment>
<evidence type="ECO:0000256" key="3">
    <source>
        <dbReference type="PROSITE-ProRule" id="PRU00302"/>
    </source>
</evidence>
<dbReference type="CDD" id="cd00033">
    <property type="entry name" value="CCP"/>
    <property type="match status" value="1"/>
</dbReference>
<feature type="domain" description="HYR" evidence="4">
    <location>
        <begin position="64"/>
        <end position="143"/>
    </location>
</feature>
<dbReference type="Proteomes" id="UP001164746">
    <property type="component" value="Chromosome 2"/>
</dbReference>
<dbReference type="InterPro" id="IPR000436">
    <property type="entry name" value="Sushi_SCR_CCP_dom"/>
</dbReference>
<feature type="domain" description="Sushi" evidence="5">
    <location>
        <begin position="1"/>
        <end position="65"/>
    </location>
</feature>
<evidence type="ECO:0008006" key="8">
    <source>
        <dbReference type="Google" id="ProtNLM"/>
    </source>
</evidence>
<evidence type="ECO:0000259" key="5">
    <source>
        <dbReference type="PROSITE" id="PS50923"/>
    </source>
</evidence>
<dbReference type="EMBL" id="CP111013">
    <property type="protein sequence ID" value="WAQ95290.1"/>
    <property type="molecule type" value="Genomic_DNA"/>
</dbReference>
<keyword evidence="7" id="KW-1185">Reference proteome</keyword>
<dbReference type="Gene3D" id="2.10.70.10">
    <property type="entry name" value="Complement Module, domain 1"/>
    <property type="match status" value="1"/>
</dbReference>
<organism evidence="6 7">
    <name type="scientific">Mya arenaria</name>
    <name type="common">Soft-shell clam</name>
    <dbReference type="NCBI Taxonomy" id="6604"/>
    <lineage>
        <taxon>Eukaryota</taxon>
        <taxon>Metazoa</taxon>
        <taxon>Spiralia</taxon>
        <taxon>Lophotrochozoa</taxon>
        <taxon>Mollusca</taxon>
        <taxon>Bivalvia</taxon>
        <taxon>Autobranchia</taxon>
        <taxon>Heteroconchia</taxon>
        <taxon>Euheterodonta</taxon>
        <taxon>Imparidentia</taxon>
        <taxon>Neoheterodontei</taxon>
        <taxon>Myida</taxon>
        <taxon>Myoidea</taxon>
        <taxon>Myidae</taxon>
        <taxon>Mya</taxon>
    </lineage>
</organism>
<keyword evidence="3" id="KW-0768">Sushi</keyword>
<dbReference type="InterPro" id="IPR003410">
    <property type="entry name" value="HYR_dom"/>
</dbReference>
<dbReference type="Pfam" id="PF02494">
    <property type="entry name" value="HYR"/>
    <property type="match status" value="1"/>
</dbReference>
<evidence type="ECO:0000313" key="7">
    <source>
        <dbReference type="Proteomes" id="UP001164746"/>
    </source>
</evidence>
<dbReference type="InterPro" id="IPR035976">
    <property type="entry name" value="Sushi/SCR/CCP_sf"/>
</dbReference>
<evidence type="ECO:0000259" key="4">
    <source>
        <dbReference type="PROSITE" id="PS50825"/>
    </source>
</evidence>
<gene>
    <name evidence="6" type="ORF">MAR_027980</name>
</gene>
<dbReference type="PROSITE" id="PS50825">
    <property type="entry name" value="HYR"/>
    <property type="match status" value="1"/>
</dbReference>
<evidence type="ECO:0000313" key="6">
    <source>
        <dbReference type="EMBL" id="WAQ95290.1"/>
    </source>
</evidence>
<dbReference type="SUPFAM" id="SSF57535">
    <property type="entry name" value="Complement control module/SCR domain"/>
    <property type="match status" value="1"/>
</dbReference>
<sequence>MCMDPGTPGDAKQIASSYEIDATLSYACTRTGFKPTGPENYTCEYNNNAAVWSDNLDNVLPTCEDIQKPIYNACQAERQTAFKMQYAYFNVPTFSDNFAIKSVYTIGFASPGDVLTSDEEVTYTANDFNGNSATCSIYIVVSERAKPMADCPSKKIISVVDRIETVYYVSDWKTQFYQEVDAHTTELLSIVPESVTSYVSKIGASEEIVVTIGFTDGANVGEEAQCKFRVFYEADACFEECLFSDSFATTDCVDAAGGGLECTRTCSDGYVFGNGGTSKTFICSSPNTWDFDKADPTDRYCLLIQNADDTIDVQVFYNYDFLNHNCFGNFFNKVIGELSTFE</sequence>
<feature type="non-terminal residue" evidence="6">
    <location>
        <position position="1"/>
    </location>
</feature>
<evidence type="ECO:0000256" key="1">
    <source>
        <dbReference type="ARBA" id="ARBA00022737"/>
    </source>
</evidence>